<dbReference type="GO" id="GO:0005524">
    <property type="term" value="F:ATP binding"/>
    <property type="evidence" value="ECO:0007669"/>
    <property type="project" value="UniProtKB-UniRule"/>
</dbReference>
<dbReference type="InterPro" id="IPR011990">
    <property type="entry name" value="TPR-like_helical_dom_sf"/>
</dbReference>
<dbReference type="Gene3D" id="1.10.510.10">
    <property type="entry name" value="Transferase(Phosphotransferase) domain 1"/>
    <property type="match status" value="1"/>
</dbReference>
<dbReference type="VEuPathDB" id="FungiDB:PV09_08351"/>
<dbReference type="OrthoDB" id="5986190at2759"/>
<keyword evidence="3" id="KW-0802">TPR repeat</keyword>
<proteinExistence type="predicted"/>
<dbReference type="GeneID" id="27316324"/>
<dbReference type="PROSITE" id="PS50011">
    <property type="entry name" value="PROTEIN_KINASE_DOM"/>
    <property type="match status" value="1"/>
</dbReference>
<sequence length="891" mass="101287">MAFHAEILQADSQNPETHFLLYRFSSDERLTKTLPDQLQTDFLDVLATANSLEIPFLPIVWQMARTSIGLGGTSSIRRAPVDVQTELAFKLVKEDQKALQSQSNILGQIRNELELMSHPRLRSHPNIVDILGLCWDIPDRDHVWPVLVMEKSYFGDLNGFSKLPVWQDLDACDKLKICLGIGNALAEMHSCDITHGDIKPHNVLIFKDGDGFTPKLADFGYSHRYIDKTDSCCLPVSRPWQAPGVDGSDKTFTLSQAMAADIYSYALLCAWIFRNDQIFENSVDVNMSSQLVTLDPPESKSIAMLEVLKRNETLEQVILKCVENEPGLEDADKDALKELFRTALGKSRENCGDIWSCFKLLKRPESEVDKLTQAAAKPQFKINAAILDYYSADYRLRKYIAKCLESRVNQHAVKNAENDAVQLAVCYYIGFGVPKDDEKFLQLRDANERLRCLIETEIKSLNPKPRSYDHPLVARIFATGHLSHLHQNQQNRDFSLLKDTENSLKRELDDLSASINNASLRWILFDTLIDCLRMEGNFSLAEELESELLQMREKTLGHENFQSIAGMTNLAHVHWQLGKPHLALEVTQRALQTSRRTRGMDDILTMMIMGNMSSIYYSLGKYPEAEALEVYLEEKRSAMLGKDHPDTITSMANRAAILWRQGRLEEAESLALTAFRMREKIYGIEQADTLVSMSNLALIYQSQGEYNRAEGLQLKAAEVSKKIHGELSPATLMNMSNLALTYWYLEKLEAAEDLNLHVMERRRLVLGPDHPDTLTSMANLALVYESQKRFKEAIDLETEVLHKHRASSSLGDKHPDTVLSMDNLANTYRNVGRLEEAADLLSEALSIRKETLEDLHPETMENTHKLLLLYQELGREQDILEIINWLRSLES</sequence>
<dbReference type="EMBL" id="KN847568">
    <property type="protein sequence ID" value="KIV99994.1"/>
    <property type="molecule type" value="Genomic_DNA"/>
</dbReference>
<dbReference type="Pfam" id="PF13374">
    <property type="entry name" value="TPR_10"/>
    <property type="match status" value="3"/>
</dbReference>
<evidence type="ECO:0000313" key="7">
    <source>
        <dbReference type="Proteomes" id="UP000053259"/>
    </source>
</evidence>
<dbReference type="PROSITE" id="PS50005">
    <property type="entry name" value="TPR"/>
    <property type="match status" value="1"/>
</dbReference>
<dbReference type="PANTHER" id="PTHR46082">
    <property type="entry name" value="ATP/GTP-BINDING PROTEIN-RELATED"/>
    <property type="match status" value="1"/>
</dbReference>
<reference evidence="6 7" key="1">
    <citation type="submission" date="2015-01" db="EMBL/GenBank/DDBJ databases">
        <title>The Genome Sequence of Ochroconis gallopava CBS43764.</title>
        <authorList>
            <consortium name="The Broad Institute Genomics Platform"/>
            <person name="Cuomo C."/>
            <person name="de Hoog S."/>
            <person name="Gorbushina A."/>
            <person name="Stielow B."/>
            <person name="Teixiera M."/>
            <person name="Abouelleil A."/>
            <person name="Chapman S.B."/>
            <person name="Priest M."/>
            <person name="Young S.K."/>
            <person name="Wortman J."/>
            <person name="Nusbaum C."/>
            <person name="Birren B."/>
        </authorList>
    </citation>
    <scope>NUCLEOTIDE SEQUENCE [LARGE SCALE GENOMIC DNA]</scope>
    <source>
        <strain evidence="6 7">CBS 43764</strain>
    </source>
</reference>
<organism evidence="6 7">
    <name type="scientific">Verruconis gallopava</name>
    <dbReference type="NCBI Taxonomy" id="253628"/>
    <lineage>
        <taxon>Eukaryota</taxon>
        <taxon>Fungi</taxon>
        <taxon>Dikarya</taxon>
        <taxon>Ascomycota</taxon>
        <taxon>Pezizomycotina</taxon>
        <taxon>Dothideomycetes</taxon>
        <taxon>Pleosporomycetidae</taxon>
        <taxon>Venturiales</taxon>
        <taxon>Sympoventuriaceae</taxon>
        <taxon>Verruconis</taxon>
    </lineage>
</organism>
<dbReference type="GO" id="GO:0004672">
    <property type="term" value="F:protein kinase activity"/>
    <property type="evidence" value="ECO:0007669"/>
    <property type="project" value="InterPro"/>
</dbReference>
<feature type="repeat" description="TPR" evidence="3">
    <location>
        <begin position="818"/>
        <end position="851"/>
    </location>
</feature>
<evidence type="ECO:0000256" key="1">
    <source>
        <dbReference type="ARBA" id="ARBA00022741"/>
    </source>
</evidence>
<dbReference type="Proteomes" id="UP000053259">
    <property type="component" value="Unassembled WGS sequence"/>
</dbReference>
<dbReference type="SMART" id="SM00028">
    <property type="entry name" value="TPR"/>
    <property type="match status" value="5"/>
</dbReference>
<dbReference type="InterPro" id="IPR017441">
    <property type="entry name" value="Protein_kinase_ATP_BS"/>
</dbReference>
<feature type="domain" description="Protein kinase" evidence="5">
    <location>
        <begin position="62"/>
        <end position="341"/>
    </location>
</feature>
<feature type="binding site" evidence="4">
    <location>
        <position position="90"/>
    </location>
    <ligand>
        <name>ATP</name>
        <dbReference type="ChEBI" id="CHEBI:30616"/>
    </ligand>
</feature>
<dbReference type="PROSITE" id="PS00107">
    <property type="entry name" value="PROTEIN_KINASE_ATP"/>
    <property type="match status" value="1"/>
</dbReference>
<accession>A0A0D2A143</accession>
<dbReference type="HOGENOM" id="CLU_011583_0_0_1"/>
<evidence type="ECO:0000256" key="2">
    <source>
        <dbReference type="ARBA" id="ARBA00022840"/>
    </source>
</evidence>
<evidence type="ECO:0000256" key="4">
    <source>
        <dbReference type="PROSITE-ProRule" id="PRU10141"/>
    </source>
</evidence>
<dbReference type="InParanoid" id="A0A0D2A143"/>
<dbReference type="SUPFAM" id="SSF56112">
    <property type="entry name" value="Protein kinase-like (PK-like)"/>
    <property type="match status" value="1"/>
</dbReference>
<keyword evidence="2 4" id="KW-0067">ATP-binding</keyword>
<dbReference type="InterPro" id="IPR008271">
    <property type="entry name" value="Ser/Thr_kinase_AS"/>
</dbReference>
<dbReference type="Pfam" id="PF00069">
    <property type="entry name" value="Pkinase"/>
    <property type="match status" value="1"/>
</dbReference>
<dbReference type="PROSITE" id="PS00108">
    <property type="entry name" value="PROTEIN_KINASE_ST"/>
    <property type="match status" value="1"/>
</dbReference>
<keyword evidence="1 4" id="KW-0547">Nucleotide-binding</keyword>
<keyword evidence="7" id="KW-1185">Reference proteome</keyword>
<dbReference type="Pfam" id="PF13424">
    <property type="entry name" value="TPR_12"/>
    <property type="match status" value="2"/>
</dbReference>
<dbReference type="InterPro" id="IPR011009">
    <property type="entry name" value="Kinase-like_dom_sf"/>
</dbReference>
<dbReference type="Gene3D" id="3.30.200.20">
    <property type="entry name" value="Phosphorylase Kinase, domain 1"/>
    <property type="match status" value="1"/>
</dbReference>
<dbReference type="InterPro" id="IPR053137">
    <property type="entry name" value="NLR-like"/>
</dbReference>
<gene>
    <name evidence="6" type="ORF">PV09_08351</name>
</gene>
<evidence type="ECO:0000259" key="5">
    <source>
        <dbReference type="PROSITE" id="PS50011"/>
    </source>
</evidence>
<dbReference type="STRING" id="253628.A0A0D2A143"/>
<dbReference type="RefSeq" id="XP_016209864.1">
    <property type="nucleotide sequence ID" value="XM_016362229.1"/>
</dbReference>
<name>A0A0D2A143_9PEZI</name>
<dbReference type="AlphaFoldDB" id="A0A0D2A143"/>
<evidence type="ECO:0000313" key="6">
    <source>
        <dbReference type="EMBL" id="KIV99994.1"/>
    </source>
</evidence>
<dbReference type="SUPFAM" id="SSF48452">
    <property type="entry name" value="TPR-like"/>
    <property type="match status" value="3"/>
</dbReference>
<dbReference type="PANTHER" id="PTHR46082:SF11">
    <property type="entry name" value="AAA+ ATPASE DOMAIN-CONTAINING PROTEIN-RELATED"/>
    <property type="match status" value="1"/>
</dbReference>
<dbReference type="Gene3D" id="1.25.40.10">
    <property type="entry name" value="Tetratricopeptide repeat domain"/>
    <property type="match status" value="3"/>
</dbReference>
<dbReference type="InterPro" id="IPR019734">
    <property type="entry name" value="TPR_rpt"/>
</dbReference>
<evidence type="ECO:0000256" key="3">
    <source>
        <dbReference type="PROSITE-ProRule" id="PRU00339"/>
    </source>
</evidence>
<protein>
    <recommendedName>
        <fullName evidence="5">Protein kinase domain-containing protein</fullName>
    </recommendedName>
</protein>
<dbReference type="SMART" id="SM00220">
    <property type="entry name" value="S_TKc"/>
    <property type="match status" value="1"/>
</dbReference>
<dbReference type="InterPro" id="IPR000719">
    <property type="entry name" value="Prot_kinase_dom"/>
</dbReference>